<dbReference type="InterPro" id="IPR036388">
    <property type="entry name" value="WH-like_DNA-bd_sf"/>
</dbReference>
<dbReference type="HOGENOM" id="CLU_036604_13_1_0"/>
<dbReference type="SUPFAM" id="SSF53067">
    <property type="entry name" value="Actin-like ATPase domain"/>
    <property type="match status" value="1"/>
</dbReference>
<dbReference type="Pfam" id="PF00480">
    <property type="entry name" value="ROK"/>
    <property type="match status" value="1"/>
</dbReference>
<name>E8V710_TERSS</name>
<protein>
    <submittedName>
        <fullName evidence="2">ROK family protein</fullName>
    </submittedName>
</protein>
<evidence type="ECO:0000313" key="2">
    <source>
        <dbReference type="EMBL" id="ADV81650.1"/>
    </source>
</evidence>
<dbReference type="AlphaFoldDB" id="E8V710"/>
<dbReference type="Gene3D" id="3.30.420.40">
    <property type="match status" value="2"/>
</dbReference>
<dbReference type="PANTHER" id="PTHR18964:SF110">
    <property type="entry name" value="TRANSCRIPTIONAL REGULATOR, XYLR-RELATED"/>
    <property type="match status" value="1"/>
</dbReference>
<accession>E8V710</accession>
<dbReference type="STRING" id="401053.AciPR4_0817"/>
<reference evidence="2 3" key="1">
    <citation type="journal article" date="2012" name="Stand. Genomic Sci.">
        <title>Complete genome sequence of Terriglobus saanensis type strain SP1PR4(T), an Acidobacteria from tundra soil.</title>
        <authorList>
            <person name="Rawat S.R."/>
            <person name="Mannisto M.K."/>
            <person name="Starovoytov V."/>
            <person name="Goodwin L."/>
            <person name="Nolan M."/>
            <person name="Hauser L."/>
            <person name="Land M."/>
            <person name="Davenport K.W."/>
            <person name="Woyke T."/>
            <person name="Haggblom M.M."/>
        </authorList>
    </citation>
    <scope>NUCLEOTIDE SEQUENCE</scope>
    <source>
        <strain evidence="3">ATCC BAA-1853 / DSM 23119 / SP1PR4</strain>
    </source>
</reference>
<gene>
    <name evidence="2" type="ordered locus">AciPR4_0817</name>
</gene>
<dbReference type="EMBL" id="CP002467">
    <property type="protein sequence ID" value="ADV81650.1"/>
    <property type="molecule type" value="Genomic_DNA"/>
</dbReference>
<dbReference type="eggNOG" id="COG1940">
    <property type="taxonomic scope" value="Bacteria"/>
</dbReference>
<sequence>MATSRPQVRGIRRVDLAYAKVASSELARDVNRDLLLEIVRSHQPVSRADLSRLSRLQPSTVSAIVEDLIEDGWVVEGGTASRPRGRRPTMLSINDEFVVLVADIRPRQAILSVVDLNGRFLAREALPISTEAQPAVNAIVAAMQAMREEHPTKSFVGVGISLPGRVDPRTQRLVHAPNLSWTQFDLKSAIQQEIGLPTEMDNAANASLLSELWFGNMDGTRDAVLVTFAEGVGAAILADGQLVVGRGGLAGEFGHIPMDAAGLPCGCGQRGCWETVSSNRAALRYYAEKTSSDTHLTYLDLIHRATESEAAAIEAIEEQARAIGRGLRLVTASLSPEIILIDGDIVGAWAIARPVIEEELHKGMLAGTPPRVIRSSGGELGRLRGAAAVLLQRRSAHHHHLVQTSAESAPALASLA</sequence>
<organism evidence="2 3">
    <name type="scientific">Terriglobus saanensis (strain ATCC BAA-1853 / DSM 23119 / SP1PR4)</name>
    <dbReference type="NCBI Taxonomy" id="401053"/>
    <lineage>
        <taxon>Bacteria</taxon>
        <taxon>Pseudomonadati</taxon>
        <taxon>Acidobacteriota</taxon>
        <taxon>Terriglobia</taxon>
        <taxon>Terriglobales</taxon>
        <taxon>Acidobacteriaceae</taxon>
        <taxon>Terriglobus</taxon>
    </lineage>
</organism>
<dbReference type="InterPro" id="IPR043129">
    <property type="entry name" value="ATPase_NBD"/>
</dbReference>
<dbReference type="InterPro" id="IPR000600">
    <property type="entry name" value="ROK"/>
</dbReference>
<dbReference type="SUPFAM" id="SSF46785">
    <property type="entry name" value="Winged helix' DNA-binding domain"/>
    <property type="match status" value="1"/>
</dbReference>
<feature type="domain" description="HTH marR-type" evidence="1">
    <location>
        <begin position="34"/>
        <end position="93"/>
    </location>
</feature>
<dbReference type="KEGG" id="tsa:AciPR4_0817"/>
<dbReference type="PANTHER" id="PTHR18964">
    <property type="entry name" value="ROK (REPRESSOR, ORF, KINASE) FAMILY"/>
    <property type="match status" value="1"/>
</dbReference>
<dbReference type="InterPro" id="IPR036390">
    <property type="entry name" value="WH_DNA-bd_sf"/>
</dbReference>
<keyword evidence="3" id="KW-1185">Reference proteome</keyword>
<dbReference type="InterPro" id="IPR000835">
    <property type="entry name" value="HTH_MarR-typ"/>
</dbReference>
<dbReference type="Pfam" id="PF13463">
    <property type="entry name" value="HTH_27"/>
    <property type="match status" value="1"/>
</dbReference>
<dbReference type="RefSeq" id="WP_013567383.1">
    <property type="nucleotide sequence ID" value="NC_014963.1"/>
</dbReference>
<dbReference type="Gene3D" id="1.10.10.10">
    <property type="entry name" value="Winged helix-like DNA-binding domain superfamily/Winged helix DNA-binding domain"/>
    <property type="match status" value="1"/>
</dbReference>
<dbReference type="GO" id="GO:0003700">
    <property type="term" value="F:DNA-binding transcription factor activity"/>
    <property type="evidence" value="ECO:0007669"/>
    <property type="project" value="InterPro"/>
</dbReference>
<evidence type="ECO:0000259" key="1">
    <source>
        <dbReference type="Pfam" id="PF13463"/>
    </source>
</evidence>
<proteinExistence type="predicted"/>
<dbReference type="Proteomes" id="UP000006844">
    <property type="component" value="Chromosome"/>
</dbReference>
<evidence type="ECO:0000313" key="3">
    <source>
        <dbReference type="Proteomes" id="UP000006844"/>
    </source>
</evidence>